<feature type="domain" description="BTB" evidence="2">
    <location>
        <begin position="193"/>
        <end position="265"/>
    </location>
</feature>
<accession>A0A6A6NPN7</accession>
<dbReference type="PROSITE" id="PS50097">
    <property type="entry name" value="BTB"/>
    <property type="match status" value="1"/>
</dbReference>
<dbReference type="Gene3D" id="3.30.710.10">
    <property type="entry name" value="Potassium Channel Kv1.1, Chain A"/>
    <property type="match status" value="1"/>
</dbReference>
<dbReference type="EMBL" id="MU001695">
    <property type="protein sequence ID" value="KAF2453755.1"/>
    <property type="molecule type" value="Genomic_DNA"/>
</dbReference>
<name>A0A6A6NPN7_9PEZI</name>
<dbReference type="OrthoDB" id="6359943at2759"/>
<sequence length="1062" mass="115726">MRPSQPSEQPSGDELDRPSSSLLAWQKDRAASAPTLDAGSSGPSRVSTSNRTASPSLHSSGTPRANSLSGSRSSRPLAILAGTSSGSSRRMVRLGDEGLSNADQVEIPRAEKDVDDPTTPVDSRRSDERGEYATLTTLSRLFAGQSPPNPGASSRPSSYSLNTGGSGVRPLDSDGSNLPGHLYTRGLLGGRHSDILVAAFGHKYALHRLILDRAPFFATALSEPWLESTSKEITLHPEEIDQNITQTAFELALKRLYGCDIGDEEEGQAIGLFATACWLEMQDLIDSSIDAILRQMRPPKLSRLIRLVTANYYSRPGERILASAKAMLCRDGWEMPLRYWDGIPGDIVREMIGGDGFFIDGEWDRWVLAKRLLDRRLKHKAIEAGLVEHGSKGRIKAPDTLNLMAVRFDAVYRKNAIMSGRPAPESHARWQALYTHPDVEPLLVLLDEGIHYVHLEFEQLQYIRQARDVLGLPVMPEKVIANALWMAMELRQKVMNAGELDLELGLSQHVEKQSPRASQRGSPAHSRQSADSHNSEGKGKGKVLESAQEDPEEEMLSGSWDANGKPRKFWIPSTDCNIVMGGNSEPLVTTSSSSQRHASRLSASLQPEDAQWATDFSSISATDTNPRSSTANQAQVPPNGNNSNNEQGTPAPVSFTHFPPFRFAAEFPNPRMLKEKKRVYSRTVFYAGSLWNIYIQKVRSAKNPQLGVYLHRAKERDAEEVIAGTAGTSVTQTGSVNEHIGFLEREMLLRNERRDRRQLRGRPQDQSNSGVGIQAQGGDGGDTSGSGGDPDTMLVGTASSHHKAGFTARSVNTFTNQQRNAFGRSLSNVMSSSRRRRKNGSNAIETANTFQHVTGVVTPSSPSSDSDEDDYYPSLSPGLNIEPHGVSSFPSEPQQNDNRANVTSTRQVPRRVSLTGGARGSPRKLLPRVPVATRAPTLPPYVDSRPTIRTYFKIYSPSKGGRLLSLYESAPDRFNFSQSWGWRSSTLMLDEGLFGGDDALVGAGPAVSSTASGQEGNGPGMQSSVVGNGDGVSHVGNDEGKPIHVKKKVDGKLRFMVVIGNL</sequence>
<dbReference type="SMART" id="SM00225">
    <property type="entry name" value="BTB"/>
    <property type="match status" value="1"/>
</dbReference>
<feature type="compositionally biased region" description="Polar residues" evidence="1">
    <location>
        <begin position="515"/>
        <end position="527"/>
    </location>
</feature>
<evidence type="ECO:0000313" key="4">
    <source>
        <dbReference type="Proteomes" id="UP000799766"/>
    </source>
</evidence>
<feature type="compositionally biased region" description="Polar residues" evidence="1">
    <location>
        <begin position="1"/>
        <end position="10"/>
    </location>
</feature>
<feature type="compositionally biased region" description="Polar residues" evidence="1">
    <location>
        <begin position="840"/>
        <end position="852"/>
    </location>
</feature>
<proteinExistence type="predicted"/>
<feature type="compositionally biased region" description="Low complexity" evidence="1">
    <location>
        <begin position="591"/>
        <end position="605"/>
    </location>
</feature>
<feature type="compositionally biased region" description="Basic and acidic residues" evidence="1">
    <location>
        <begin position="528"/>
        <end position="543"/>
    </location>
</feature>
<feature type="region of interest" description="Disordered" evidence="1">
    <location>
        <begin position="817"/>
        <end position="907"/>
    </location>
</feature>
<feature type="region of interest" description="Disordered" evidence="1">
    <location>
        <begin position="755"/>
        <end position="795"/>
    </location>
</feature>
<keyword evidence="4" id="KW-1185">Reference proteome</keyword>
<feature type="compositionally biased region" description="Polar residues" evidence="1">
    <location>
        <begin position="151"/>
        <end position="163"/>
    </location>
</feature>
<protein>
    <recommendedName>
        <fullName evidence="2">BTB domain-containing protein</fullName>
    </recommendedName>
</protein>
<feature type="compositionally biased region" description="Polar residues" evidence="1">
    <location>
        <begin position="1007"/>
        <end position="1026"/>
    </location>
</feature>
<dbReference type="PANTHER" id="PTHR47369">
    <property type="entry name" value="BTB/POZ DOMAIN-CONTAINING PROTEIN"/>
    <property type="match status" value="1"/>
</dbReference>
<feature type="region of interest" description="Disordered" evidence="1">
    <location>
        <begin position="1005"/>
        <end position="1043"/>
    </location>
</feature>
<feature type="compositionally biased region" description="Gly residues" evidence="1">
    <location>
        <begin position="775"/>
        <end position="788"/>
    </location>
</feature>
<evidence type="ECO:0000256" key="1">
    <source>
        <dbReference type="SAM" id="MobiDB-lite"/>
    </source>
</evidence>
<feature type="compositionally biased region" description="Polar residues" evidence="1">
    <location>
        <begin position="817"/>
        <end position="830"/>
    </location>
</feature>
<reference evidence="3" key="1">
    <citation type="journal article" date="2020" name="Stud. Mycol.">
        <title>101 Dothideomycetes genomes: a test case for predicting lifestyles and emergence of pathogens.</title>
        <authorList>
            <person name="Haridas S."/>
            <person name="Albert R."/>
            <person name="Binder M."/>
            <person name="Bloem J."/>
            <person name="Labutti K."/>
            <person name="Salamov A."/>
            <person name="Andreopoulos B."/>
            <person name="Baker S."/>
            <person name="Barry K."/>
            <person name="Bills G."/>
            <person name="Bluhm B."/>
            <person name="Cannon C."/>
            <person name="Castanera R."/>
            <person name="Culley D."/>
            <person name="Daum C."/>
            <person name="Ezra D."/>
            <person name="Gonzalez J."/>
            <person name="Henrissat B."/>
            <person name="Kuo A."/>
            <person name="Liang C."/>
            <person name="Lipzen A."/>
            <person name="Lutzoni F."/>
            <person name="Magnuson J."/>
            <person name="Mondo S."/>
            <person name="Nolan M."/>
            <person name="Ohm R."/>
            <person name="Pangilinan J."/>
            <person name="Park H.-J."/>
            <person name="Ramirez L."/>
            <person name="Alfaro M."/>
            <person name="Sun H."/>
            <person name="Tritt A."/>
            <person name="Yoshinaga Y."/>
            <person name="Zwiers L.-H."/>
            <person name="Turgeon B."/>
            <person name="Goodwin S."/>
            <person name="Spatafora J."/>
            <person name="Crous P."/>
            <person name="Grigoriev I."/>
        </authorList>
    </citation>
    <scope>NUCLEOTIDE SEQUENCE</scope>
    <source>
        <strain evidence="3">ATCC 16933</strain>
    </source>
</reference>
<dbReference type="InterPro" id="IPR000210">
    <property type="entry name" value="BTB/POZ_dom"/>
</dbReference>
<organism evidence="3 4">
    <name type="scientific">Lineolata rhizophorae</name>
    <dbReference type="NCBI Taxonomy" id="578093"/>
    <lineage>
        <taxon>Eukaryota</taxon>
        <taxon>Fungi</taxon>
        <taxon>Dikarya</taxon>
        <taxon>Ascomycota</taxon>
        <taxon>Pezizomycotina</taxon>
        <taxon>Dothideomycetes</taxon>
        <taxon>Dothideomycetes incertae sedis</taxon>
        <taxon>Lineolatales</taxon>
        <taxon>Lineolataceae</taxon>
        <taxon>Lineolata</taxon>
    </lineage>
</organism>
<dbReference type="PANTHER" id="PTHR47369:SF1">
    <property type="entry name" value="BTB_POZ DOMAIN-CONTAINING PROTEIN"/>
    <property type="match status" value="1"/>
</dbReference>
<dbReference type="SUPFAM" id="SSF54695">
    <property type="entry name" value="POZ domain"/>
    <property type="match status" value="1"/>
</dbReference>
<feature type="compositionally biased region" description="Polar residues" evidence="1">
    <location>
        <begin position="888"/>
        <end position="907"/>
    </location>
</feature>
<dbReference type="Proteomes" id="UP000799766">
    <property type="component" value="Unassembled WGS sequence"/>
</dbReference>
<feature type="compositionally biased region" description="Polar residues" evidence="1">
    <location>
        <begin position="614"/>
        <end position="648"/>
    </location>
</feature>
<feature type="region of interest" description="Disordered" evidence="1">
    <location>
        <begin position="581"/>
        <end position="655"/>
    </location>
</feature>
<dbReference type="AlphaFoldDB" id="A0A6A6NPN7"/>
<evidence type="ECO:0000313" key="3">
    <source>
        <dbReference type="EMBL" id="KAF2453755.1"/>
    </source>
</evidence>
<feature type="compositionally biased region" description="Polar residues" evidence="1">
    <location>
        <begin position="41"/>
        <end position="74"/>
    </location>
</feature>
<feature type="region of interest" description="Disordered" evidence="1">
    <location>
        <begin position="1"/>
        <end position="176"/>
    </location>
</feature>
<dbReference type="InterPro" id="IPR011333">
    <property type="entry name" value="SKP1/BTB/POZ_sf"/>
</dbReference>
<feature type="region of interest" description="Disordered" evidence="1">
    <location>
        <begin position="509"/>
        <end position="566"/>
    </location>
</feature>
<feature type="compositionally biased region" description="Basic and acidic residues" evidence="1">
    <location>
        <begin position="122"/>
        <end position="131"/>
    </location>
</feature>
<evidence type="ECO:0000259" key="2">
    <source>
        <dbReference type="PROSITE" id="PS50097"/>
    </source>
</evidence>
<gene>
    <name evidence="3" type="ORF">BDY21DRAFT_354974</name>
</gene>